<dbReference type="PANTHER" id="PTHR46796:SF2">
    <property type="entry name" value="TRANSCRIPTIONAL REGULATORY PROTEIN"/>
    <property type="match status" value="1"/>
</dbReference>
<proteinExistence type="predicted"/>
<reference evidence="5 6" key="1">
    <citation type="submission" date="2020-07" db="EMBL/GenBank/DDBJ databases">
        <title>Taxonomic revisions and descriptions of new bacterial species based on genomic comparisons in the high-G+C-content subgroup of the family Alcaligenaceae.</title>
        <authorList>
            <person name="Szabo A."/>
            <person name="Felfoldi T."/>
        </authorList>
    </citation>
    <scope>NUCLEOTIDE SEQUENCE [LARGE SCALE GENOMIC DNA]</scope>
    <source>
        <strain evidence="5 6">DSM 25264</strain>
    </source>
</reference>
<protein>
    <submittedName>
        <fullName evidence="5">AraC family transcriptional regulator</fullName>
    </submittedName>
</protein>
<dbReference type="SUPFAM" id="SSF46689">
    <property type="entry name" value="Homeodomain-like"/>
    <property type="match status" value="2"/>
</dbReference>
<evidence type="ECO:0000259" key="4">
    <source>
        <dbReference type="PROSITE" id="PS01124"/>
    </source>
</evidence>
<dbReference type="GO" id="GO:0043565">
    <property type="term" value="F:sequence-specific DNA binding"/>
    <property type="evidence" value="ECO:0007669"/>
    <property type="project" value="InterPro"/>
</dbReference>
<evidence type="ECO:0000256" key="2">
    <source>
        <dbReference type="ARBA" id="ARBA00023125"/>
    </source>
</evidence>
<name>A0A853FB94_9BURK</name>
<gene>
    <name evidence="5" type="ORF">H0A68_02980</name>
</gene>
<dbReference type="InterPro" id="IPR003313">
    <property type="entry name" value="AraC-bd"/>
</dbReference>
<dbReference type="EMBL" id="JACCEW010000001">
    <property type="protein sequence ID" value="NYT35821.1"/>
    <property type="molecule type" value="Genomic_DNA"/>
</dbReference>
<dbReference type="AlphaFoldDB" id="A0A853FB94"/>
<feature type="domain" description="HTH araC/xylS-type" evidence="4">
    <location>
        <begin position="170"/>
        <end position="267"/>
    </location>
</feature>
<evidence type="ECO:0000313" key="5">
    <source>
        <dbReference type="EMBL" id="NYT35821.1"/>
    </source>
</evidence>
<dbReference type="InterPro" id="IPR050204">
    <property type="entry name" value="AraC_XylS_family_regulators"/>
</dbReference>
<accession>A0A853FB94</accession>
<dbReference type="Gene3D" id="1.10.10.60">
    <property type="entry name" value="Homeodomain-like"/>
    <property type="match status" value="2"/>
</dbReference>
<dbReference type="Pfam" id="PF12833">
    <property type="entry name" value="HTH_18"/>
    <property type="match status" value="1"/>
</dbReference>
<evidence type="ECO:0000256" key="1">
    <source>
        <dbReference type="ARBA" id="ARBA00023015"/>
    </source>
</evidence>
<organism evidence="5 6">
    <name type="scientific">Allopusillimonas soli</name>
    <dbReference type="NCBI Taxonomy" id="659016"/>
    <lineage>
        <taxon>Bacteria</taxon>
        <taxon>Pseudomonadati</taxon>
        <taxon>Pseudomonadota</taxon>
        <taxon>Betaproteobacteria</taxon>
        <taxon>Burkholderiales</taxon>
        <taxon>Alcaligenaceae</taxon>
        <taxon>Allopusillimonas</taxon>
    </lineage>
</organism>
<keyword evidence="1" id="KW-0805">Transcription regulation</keyword>
<dbReference type="Pfam" id="PF02311">
    <property type="entry name" value="AraC_binding"/>
    <property type="match status" value="1"/>
</dbReference>
<dbReference type="InterPro" id="IPR018060">
    <property type="entry name" value="HTH_AraC"/>
</dbReference>
<keyword evidence="6" id="KW-1185">Reference proteome</keyword>
<keyword evidence="2" id="KW-0238">DNA-binding</keyword>
<dbReference type="PROSITE" id="PS01124">
    <property type="entry name" value="HTH_ARAC_FAMILY_2"/>
    <property type="match status" value="1"/>
</dbReference>
<comment type="caution">
    <text evidence="5">The sequence shown here is derived from an EMBL/GenBank/DDBJ whole genome shotgun (WGS) entry which is preliminary data.</text>
</comment>
<dbReference type="InterPro" id="IPR037923">
    <property type="entry name" value="HTH-like"/>
</dbReference>
<dbReference type="SUPFAM" id="SSF51215">
    <property type="entry name" value="Regulatory protein AraC"/>
    <property type="match status" value="1"/>
</dbReference>
<dbReference type="SMART" id="SM00342">
    <property type="entry name" value="HTH_ARAC"/>
    <property type="match status" value="1"/>
</dbReference>
<dbReference type="GO" id="GO:0003700">
    <property type="term" value="F:DNA-binding transcription factor activity"/>
    <property type="evidence" value="ECO:0007669"/>
    <property type="project" value="InterPro"/>
</dbReference>
<keyword evidence="3" id="KW-0804">Transcription</keyword>
<dbReference type="Proteomes" id="UP000580517">
    <property type="component" value="Unassembled WGS sequence"/>
</dbReference>
<evidence type="ECO:0000313" key="6">
    <source>
        <dbReference type="Proteomes" id="UP000580517"/>
    </source>
</evidence>
<dbReference type="PANTHER" id="PTHR46796">
    <property type="entry name" value="HTH-TYPE TRANSCRIPTIONAL ACTIVATOR RHAS-RELATED"/>
    <property type="match status" value="1"/>
</dbReference>
<evidence type="ECO:0000256" key="3">
    <source>
        <dbReference type="ARBA" id="ARBA00023163"/>
    </source>
</evidence>
<sequence length="267" mass="29178">MASHAFKVKRITDLGVEIVEADSDRQFVRHMHDHFGIGLVVHGAQRSASGRGQVEAHAGDLISVNPAEVHDGKPIGDGARRWHMLYFSPQLIAENFADMAADLGSRPCELAYPVLRNRQATVLFGTLYQTATQAVEKSSQLPFEENLSLLLEHMLDHTVSKPPVSGAAASRAKAMIDDDPLAAVSLASLAKESALSRFQLVRAFARLTGLTPHAYLIQRRIQRARHLIASGVPLAEASHASGFADQSHMTRHFVRSFGFSPGIYARQ</sequence>
<dbReference type="InterPro" id="IPR009057">
    <property type="entry name" value="Homeodomain-like_sf"/>
</dbReference>
<dbReference type="OrthoDB" id="9809338at2"/>